<name>A0ABR8QVQ7_9BACI</name>
<comment type="caution">
    <text evidence="2">The sequence shown here is derived from an EMBL/GenBank/DDBJ whole genome shotgun (WGS) entry which is preliminary data.</text>
</comment>
<dbReference type="InterPro" id="IPR000361">
    <property type="entry name" value="ATAP_core_dom"/>
</dbReference>
<dbReference type="SUPFAM" id="SSF89360">
    <property type="entry name" value="HesB-like domain"/>
    <property type="match status" value="1"/>
</dbReference>
<organism evidence="2 3">
    <name type="scientific">Cytobacillus stercorigallinarum</name>
    <dbReference type="NCBI Taxonomy" id="2762240"/>
    <lineage>
        <taxon>Bacteria</taxon>
        <taxon>Bacillati</taxon>
        <taxon>Bacillota</taxon>
        <taxon>Bacilli</taxon>
        <taxon>Bacillales</taxon>
        <taxon>Bacillaceae</taxon>
        <taxon>Cytobacillus</taxon>
    </lineage>
</organism>
<dbReference type="Gene3D" id="2.60.300.12">
    <property type="entry name" value="HesB-like domain"/>
    <property type="match status" value="1"/>
</dbReference>
<reference evidence="2 3" key="1">
    <citation type="submission" date="2020-08" db="EMBL/GenBank/DDBJ databases">
        <title>A Genomic Blueprint of the Chicken Gut Microbiome.</title>
        <authorList>
            <person name="Gilroy R."/>
            <person name="Ravi A."/>
            <person name="Getino M."/>
            <person name="Pursley I."/>
            <person name="Horton D.L."/>
            <person name="Alikhan N.-F."/>
            <person name="Baker D."/>
            <person name="Gharbi K."/>
            <person name="Hall N."/>
            <person name="Watson M."/>
            <person name="Adriaenssens E.M."/>
            <person name="Foster-Nyarko E."/>
            <person name="Jarju S."/>
            <person name="Secka A."/>
            <person name="Antonio M."/>
            <person name="Oren A."/>
            <person name="Chaudhuri R."/>
            <person name="La Ragione R.M."/>
            <person name="Hildebrand F."/>
            <person name="Pallen M.J."/>
        </authorList>
    </citation>
    <scope>NUCLEOTIDE SEQUENCE [LARGE SCALE GENOMIC DNA]</scope>
    <source>
        <strain evidence="2 3">Sa5YUA1</strain>
    </source>
</reference>
<dbReference type="Proteomes" id="UP000657931">
    <property type="component" value="Unassembled WGS sequence"/>
</dbReference>
<sequence length="93" mass="10877">MFTITKEAIQALLEWSGQDKVMIRFRIMTPCCNQRKYDLTLTDTITAQDAIFTYDTVQVIYHPSDLPYLQDTMIDYSDGGFFIRHPHPLVQPF</sequence>
<evidence type="ECO:0000313" key="3">
    <source>
        <dbReference type="Proteomes" id="UP000657931"/>
    </source>
</evidence>
<keyword evidence="3" id="KW-1185">Reference proteome</keyword>
<dbReference type="EMBL" id="JACSQT010000021">
    <property type="protein sequence ID" value="MBD7939615.1"/>
    <property type="molecule type" value="Genomic_DNA"/>
</dbReference>
<protein>
    <recommendedName>
        <fullName evidence="1">Core domain-containing protein</fullName>
    </recommendedName>
</protein>
<dbReference type="Pfam" id="PF01521">
    <property type="entry name" value="Fe-S_biosyn"/>
    <property type="match status" value="1"/>
</dbReference>
<gene>
    <name evidence="2" type="ORF">H9655_21465</name>
</gene>
<evidence type="ECO:0000259" key="1">
    <source>
        <dbReference type="Pfam" id="PF01521"/>
    </source>
</evidence>
<proteinExistence type="predicted"/>
<accession>A0ABR8QVQ7</accession>
<dbReference type="InterPro" id="IPR035903">
    <property type="entry name" value="HesB-like_dom_sf"/>
</dbReference>
<feature type="domain" description="Core" evidence="1">
    <location>
        <begin position="2"/>
        <end position="90"/>
    </location>
</feature>
<dbReference type="RefSeq" id="WP_191817268.1">
    <property type="nucleotide sequence ID" value="NZ_JACSQT010000021.1"/>
</dbReference>
<evidence type="ECO:0000313" key="2">
    <source>
        <dbReference type="EMBL" id="MBD7939615.1"/>
    </source>
</evidence>